<dbReference type="InterPro" id="IPR029044">
    <property type="entry name" value="Nucleotide-diphossugar_trans"/>
</dbReference>
<dbReference type="SUPFAM" id="SSF53448">
    <property type="entry name" value="Nucleotide-diphospho-sugar transferases"/>
    <property type="match status" value="1"/>
</dbReference>
<gene>
    <name evidence="1" type="ORF">PDTA9734_17880</name>
</gene>
<accession>A0ABM7VT69</accession>
<dbReference type="EMBL" id="AP025334">
    <property type="protein sequence ID" value="BDD50301.1"/>
    <property type="molecule type" value="Genomic_DNA"/>
</dbReference>
<dbReference type="RefSeq" id="WP_125124234.1">
    <property type="nucleotide sequence ID" value="NZ_AP025334.1"/>
</dbReference>
<organism evidence="1 2">
    <name type="scientific">Phytobacter diazotrophicus</name>
    <dbReference type="NCBI Taxonomy" id="395631"/>
    <lineage>
        <taxon>Bacteria</taxon>
        <taxon>Pseudomonadati</taxon>
        <taxon>Pseudomonadota</taxon>
        <taxon>Gammaproteobacteria</taxon>
        <taxon>Enterobacterales</taxon>
        <taxon>Enterobacteriaceae</taxon>
        <taxon>Phytobacter</taxon>
    </lineage>
</organism>
<name>A0ABM7VT69_9ENTR</name>
<evidence type="ECO:0008006" key="3">
    <source>
        <dbReference type="Google" id="ProtNLM"/>
    </source>
</evidence>
<protein>
    <recommendedName>
        <fullName evidence="3">Glycosyl transferase family 8</fullName>
    </recommendedName>
</protein>
<evidence type="ECO:0000313" key="2">
    <source>
        <dbReference type="Proteomes" id="UP001320460"/>
    </source>
</evidence>
<proteinExistence type="predicted"/>
<keyword evidence="2" id="KW-1185">Reference proteome</keyword>
<evidence type="ECO:0000313" key="1">
    <source>
        <dbReference type="EMBL" id="BDD50301.1"/>
    </source>
</evidence>
<reference evidence="1 2" key="1">
    <citation type="submission" date="2021-12" db="EMBL/GenBank/DDBJ databases">
        <title>Complete genome sequence of Phytobacter diazotrophicus TA9734.</title>
        <authorList>
            <person name="Kubota H."/>
            <person name="Nakayama Y."/>
            <person name="Ariyoshi T."/>
        </authorList>
    </citation>
    <scope>NUCLEOTIDE SEQUENCE [LARGE SCALE GENOMIC DNA]</scope>
    <source>
        <strain evidence="1 2">TA9734</strain>
    </source>
</reference>
<sequence>MEYYRTKTMHQYYRDVYTVQLKISETGNLPLMKIIEFTYLRSLDLFSLYQNILSIDSGLPEKHDKGLKKILLAIGMSNLALDNVWHGQQTKLPQDYITSIKNCILAALEYHPNLEYLEIAIKVLFRVGDIESVIELVSKNSEHLLHSPDILKIMLLISNIEENYEDALALVKILIADPDLIGEDPLALLMTVSTIYKNGGIPEDYIDFKSLFNNNLTIPQDEYIIAIPPAKANENTTILVCCDLGYYEKHAIHLMRSIYHTNKGELNLHFHIYNINNDILTDIKKYANRFPELNISCTSEVVAQDENKKTAYASKRFIFAEHALKLLSTPVLIVDADSLIRKPWKEISNWVEDNDLLVNKPEVSPFWESIIGGFVWLGGKEQSTSYIKKVSLFLRSNFAQGNYPWFIDQVALSAVMHEMEKKQPVRSIPTEWVFDIRHNEQSFAWSVTTIKKGNKKYEAYQAFLEKQYPA</sequence>
<dbReference type="Proteomes" id="UP001320460">
    <property type="component" value="Chromosome"/>
</dbReference>